<dbReference type="EMBL" id="CADCUZ010000082">
    <property type="protein sequence ID" value="CAA9419237.1"/>
    <property type="molecule type" value="Genomic_DNA"/>
</dbReference>
<organism evidence="7">
    <name type="scientific">uncultured Rubrobacteraceae bacterium</name>
    <dbReference type="NCBI Taxonomy" id="349277"/>
    <lineage>
        <taxon>Bacteria</taxon>
        <taxon>Bacillati</taxon>
        <taxon>Actinomycetota</taxon>
        <taxon>Rubrobacteria</taxon>
        <taxon>Rubrobacterales</taxon>
        <taxon>Rubrobacteraceae</taxon>
        <taxon>environmental samples</taxon>
    </lineage>
</organism>
<sequence length="399" mass="42866">WSGREGGAEISAVGVADLQTGDGPGDIDVLRKRLLESGDGEVRYYGGGRFDPEREASEEWGPFGSYSFVLPRFELHAGEEGATLVCNLVLARDASRQEEVLGQIEGLRAPAGGRDATLPEPLYRKDAPDHEGWEGNVGRALAAFSEGRMGKVVLARRAVFGFGEDLDGLLLAEELRDAAPDCFRFYVEPVEGAAFLGASPERLFRREGRSVRSEAVAGTRPRGASSAADGELREELLGSEKDHSEHRFVKVGIEEALRPLCVRLDVEDGVSEMKLASRRHLVSRLRGELREGVADAEVLRALHPTPAVGGYPGVAALEGIRELEPFDRGWYAGPIGWVGADASEFAVGIRSGLVRGSTLALFSGAGIVPGSDPDEEWAEVEQKIGDFTGAFGLLGNRAR</sequence>
<dbReference type="EC" id="5.4.4.2" evidence="3"/>
<feature type="non-terminal residue" evidence="7">
    <location>
        <position position="1"/>
    </location>
</feature>
<evidence type="ECO:0000256" key="1">
    <source>
        <dbReference type="ARBA" id="ARBA00000799"/>
    </source>
</evidence>
<evidence type="ECO:0000256" key="3">
    <source>
        <dbReference type="ARBA" id="ARBA00012824"/>
    </source>
</evidence>
<dbReference type="Pfam" id="PF00425">
    <property type="entry name" value="Chorismate_bind"/>
    <property type="match status" value="1"/>
</dbReference>
<gene>
    <name evidence="7" type="ORF">AVDCRST_MAG55-1870</name>
</gene>
<dbReference type="AlphaFoldDB" id="A0A6J4PTK4"/>
<dbReference type="InterPro" id="IPR015890">
    <property type="entry name" value="Chorismate_C"/>
</dbReference>
<dbReference type="PANTHER" id="PTHR42839:SF2">
    <property type="entry name" value="ISOCHORISMATE SYNTHASE ENTC"/>
    <property type="match status" value="1"/>
</dbReference>
<accession>A0A6J4PTK4</accession>
<dbReference type="InterPro" id="IPR005801">
    <property type="entry name" value="ADC_synthase"/>
</dbReference>
<evidence type="ECO:0000256" key="4">
    <source>
        <dbReference type="ARBA" id="ARBA00023235"/>
    </source>
</evidence>
<feature type="domain" description="Chorismate-utilising enzyme C-terminal" evidence="6">
    <location>
        <begin position="130"/>
        <end position="383"/>
    </location>
</feature>
<dbReference type="NCBIfam" id="TIGR00543">
    <property type="entry name" value="isochor_syn"/>
    <property type="match status" value="1"/>
</dbReference>
<protein>
    <recommendedName>
        <fullName evidence="3">isochorismate synthase</fullName>
        <ecNumber evidence="3">5.4.4.2</ecNumber>
    </recommendedName>
    <alternativeName>
        <fullName evidence="5">Isochorismate mutase</fullName>
    </alternativeName>
</protein>
<proteinExistence type="inferred from homology"/>
<dbReference type="SUPFAM" id="SSF56322">
    <property type="entry name" value="ADC synthase"/>
    <property type="match status" value="1"/>
</dbReference>
<reference evidence="7" key="1">
    <citation type="submission" date="2020-02" db="EMBL/GenBank/DDBJ databases">
        <authorList>
            <person name="Meier V. D."/>
        </authorList>
    </citation>
    <scope>NUCLEOTIDE SEQUENCE</scope>
    <source>
        <strain evidence="7">AVDCRST_MAG55</strain>
    </source>
</reference>
<dbReference type="InterPro" id="IPR004561">
    <property type="entry name" value="IsoChor_synthase"/>
</dbReference>
<name>A0A6J4PTK4_9ACTN</name>
<evidence type="ECO:0000259" key="6">
    <source>
        <dbReference type="Pfam" id="PF00425"/>
    </source>
</evidence>
<evidence type="ECO:0000256" key="2">
    <source>
        <dbReference type="ARBA" id="ARBA00005297"/>
    </source>
</evidence>
<dbReference type="Gene3D" id="3.60.120.10">
    <property type="entry name" value="Anthranilate synthase"/>
    <property type="match status" value="1"/>
</dbReference>
<keyword evidence="4 7" id="KW-0413">Isomerase</keyword>
<evidence type="ECO:0000256" key="5">
    <source>
        <dbReference type="ARBA" id="ARBA00041564"/>
    </source>
</evidence>
<comment type="similarity">
    <text evidence="2">Belongs to the isochorismate synthase family.</text>
</comment>
<dbReference type="GO" id="GO:0008909">
    <property type="term" value="F:isochorismate synthase activity"/>
    <property type="evidence" value="ECO:0007669"/>
    <property type="project" value="UniProtKB-EC"/>
</dbReference>
<dbReference type="PANTHER" id="PTHR42839">
    <property type="entry name" value="ISOCHORISMATE SYNTHASE ENTC"/>
    <property type="match status" value="1"/>
</dbReference>
<comment type="catalytic activity">
    <reaction evidence="1">
        <text>chorismate = isochorismate</text>
        <dbReference type="Rhea" id="RHEA:18985"/>
        <dbReference type="ChEBI" id="CHEBI:29748"/>
        <dbReference type="ChEBI" id="CHEBI:29780"/>
        <dbReference type="EC" id="5.4.4.2"/>
    </reaction>
</comment>
<evidence type="ECO:0000313" key="7">
    <source>
        <dbReference type="EMBL" id="CAA9419237.1"/>
    </source>
</evidence>